<accession>A0A164ZGI3</accession>
<protein>
    <recommendedName>
        <fullName evidence="7">O-methyltransferase</fullName>
    </recommendedName>
</protein>
<keyword evidence="3" id="KW-0949">S-adenosyl-L-methionine</keyword>
<dbReference type="InParanoid" id="A0A164ZGI3"/>
<sequence length="226" mass="24297">MASPPNPLRDAGVPEHVLSLLDRLHAASVEQEKGLNISSLTSGEIHAATRDAFVALDQDKSQFVYQLARAINAKNIVEAGTSFGVSTIYLGLAVSANVQASGGQGTVIATEHEASKAGVARKHWTEAGEGVSRHIDLRVGDLLQTLKENVPTIDMLLLDIWTPMALPTLKLIQPHLRQGAVVIIDNTISSATRYKDLLGYLRSKDSGFTNLTIPYSNGLELCVYSP</sequence>
<dbReference type="SUPFAM" id="SSF53335">
    <property type="entry name" value="S-adenosyl-L-methionine-dependent methyltransferases"/>
    <property type="match status" value="1"/>
</dbReference>
<gene>
    <name evidence="5" type="ORF">L228DRAFT_234760</name>
</gene>
<name>A0A164ZGI3_XYLHT</name>
<dbReference type="OrthoDB" id="4863010at2759"/>
<dbReference type="GeneID" id="28895812"/>
<dbReference type="RefSeq" id="XP_018184632.1">
    <property type="nucleotide sequence ID" value="XM_018330675.1"/>
</dbReference>
<dbReference type="GO" id="GO:0032259">
    <property type="term" value="P:methylation"/>
    <property type="evidence" value="ECO:0007669"/>
    <property type="project" value="UniProtKB-KW"/>
</dbReference>
<evidence type="ECO:0000256" key="4">
    <source>
        <dbReference type="ARBA" id="ARBA00023453"/>
    </source>
</evidence>
<reference evidence="5 6" key="1">
    <citation type="journal article" date="2016" name="Fungal Biol.">
        <title>The genome of Xylona heveae provides a window into fungal endophytism.</title>
        <authorList>
            <person name="Gazis R."/>
            <person name="Kuo A."/>
            <person name="Riley R."/>
            <person name="LaButti K."/>
            <person name="Lipzen A."/>
            <person name="Lin J."/>
            <person name="Amirebrahimi M."/>
            <person name="Hesse C.N."/>
            <person name="Spatafora J.W."/>
            <person name="Henrissat B."/>
            <person name="Hainaut M."/>
            <person name="Grigoriev I.V."/>
            <person name="Hibbett D.S."/>
        </authorList>
    </citation>
    <scope>NUCLEOTIDE SEQUENCE [LARGE SCALE GENOMIC DNA]</scope>
    <source>
        <strain evidence="5 6">TC161</strain>
    </source>
</reference>
<dbReference type="Pfam" id="PF13578">
    <property type="entry name" value="Methyltransf_24"/>
    <property type="match status" value="1"/>
</dbReference>
<dbReference type="AlphaFoldDB" id="A0A164ZGI3"/>
<dbReference type="Gene3D" id="3.40.50.150">
    <property type="entry name" value="Vaccinia Virus protein VP39"/>
    <property type="match status" value="1"/>
</dbReference>
<dbReference type="PANTHER" id="PTHR43167">
    <property type="entry name" value="PUTATIVE (AFU_ORTHOLOGUE AFUA_6G01830)-RELATED"/>
    <property type="match status" value="1"/>
</dbReference>
<dbReference type="GO" id="GO:0008171">
    <property type="term" value="F:O-methyltransferase activity"/>
    <property type="evidence" value="ECO:0007669"/>
    <property type="project" value="InterPro"/>
</dbReference>
<keyword evidence="2" id="KW-0808">Transferase</keyword>
<keyword evidence="6" id="KW-1185">Reference proteome</keyword>
<comment type="similarity">
    <text evidence="4">Belongs to the class I-like SAM-binding methyltransferase superfamily. Cation-dependent O-methyltransferase family.</text>
</comment>
<evidence type="ECO:0008006" key="7">
    <source>
        <dbReference type="Google" id="ProtNLM"/>
    </source>
</evidence>
<dbReference type="Proteomes" id="UP000076632">
    <property type="component" value="Unassembled WGS sequence"/>
</dbReference>
<evidence type="ECO:0000256" key="3">
    <source>
        <dbReference type="ARBA" id="ARBA00022691"/>
    </source>
</evidence>
<dbReference type="PANTHER" id="PTHR43167:SF1">
    <property type="entry name" value="PUTATIVE (AFU_ORTHOLOGUE AFUA_6G01830)-RELATED"/>
    <property type="match status" value="1"/>
</dbReference>
<dbReference type="EMBL" id="KV407468">
    <property type="protein sequence ID" value="KZF19077.1"/>
    <property type="molecule type" value="Genomic_DNA"/>
</dbReference>
<dbReference type="InterPro" id="IPR029063">
    <property type="entry name" value="SAM-dependent_MTases_sf"/>
</dbReference>
<evidence type="ECO:0000313" key="6">
    <source>
        <dbReference type="Proteomes" id="UP000076632"/>
    </source>
</evidence>
<evidence type="ECO:0000256" key="2">
    <source>
        <dbReference type="ARBA" id="ARBA00022679"/>
    </source>
</evidence>
<proteinExistence type="inferred from homology"/>
<dbReference type="OMA" id="DIWAPMT"/>
<dbReference type="STRING" id="1328760.A0A164ZGI3"/>
<evidence type="ECO:0000313" key="5">
    <source>
        <dbReference type="EMBL" id="KZF19077.1"/>
    </source>
</evidence>
<organism evidence="5 6">
    <name type="scientific">Xylona heveae (strain CBS 132557 / TC161)</name>
    <dbReference type="NCBI Taxonomy" id="1328760"/>
    <lineage>
        <taxon>Eukaryota</taxon>
        <taxon>Fungi</taxon>
        <taxon>Dikarya</taxon>
        <taxon>Ascomycota</taxon>
        <taxon>Pezizomycotina</taxon>
        <taxon>Xylonomycetes</taxon>
        <taxon>Xylonales</taxon>
        <taxon>Xylonaceae</taxon>
        <taxon>Xylona</taxon>
    </lineage>
</organism>
<keyword evidence="1" id="KW-0489">Methyltransferase</keyword>
<dbReference type="PROSITE" id="PS51682">
    <property type="entry name" value="SAM_OMT_I"/>
    <property type="match status" value="1"/>
</dbReference>
<dbReference type="InterPro" id="IPR002935">
    <property type="entry name" value="SAM_O-MeTrfase"/>
</dbReference>
<evidence type="ECO:0000256" key="1">
    <source>
        <dbReference type="ARBA" id="ARBA00022603"/>
    </source>
</evidence>